<accession>A0AA48LXW3</accession>
<dbReference type="AlphaFoldDB" id="A0AA48LXW3"/>
<proteinExistence type="predicted"/>
<gene>
    <name evidence="1" type="ORF">AMST5_00983</name>
</gene>
<name>A0AA48LXW3_9ZZZZ</name>
<sequence>MIPRELETQIRTLAKEANALRVRMAAMSDAERFKMVKGLVDAHRVAIGIYPDADEPLGVGAHIIKGVNILADIAMGDKAVTLDVVAIPCIELEQAIAAADVWGEKRH</sequence>
<dbReference type="EMBL" id="OY288114">
    <property type="protein sequence ID" value="CAJ0857101.1"/>
    <property type="molecule type" value="Genomic_DNA"/>
</dbReference>
<reference evidence="1" key="1">
    <citation type="submission" date="2023-07" db="EMBL/GenBank/DDBJ databases">
        <authorList>
            <person name="Pelsma A.J. K."/>
        </authorList>
    </citation>
    <scope>NUCLEOTIDE SEQUENCE</scope>
</reference>
<organism evidence="1">
    <name type="scientific">freshwater sediment metagenome</name>
    <dbReference type="NCBI Taxonomy" id="556182"/>
    <lineage>
        <taxon>unclassified sequences</taxon>
        <taxon>metagenomes</taxon>
        <taxon>ecological metagenomes</taxon>
    </lineage>
</organism>
<evidence type="ECO:0000313" key="1">
    <source>
        <dbReference type="EMBL" id="CAJ0857101.1"/>
    </source>
</evidence>
<protein>
    <submittedName>
        <fullName evidence="1">Uncharacterized protein</fullName>
    </submittedName>
</protein>